<sequence>MPSADEMPPATAPGPATSTRTRKPNPDEEMSGAWGCLAPAFFLHVLGTAFVLTPLHWTAAGLTMNGIGALLAFVSVGGVGFQRFKQGSKAYGKARLTASLLIWYGLAAFAASLAVLAGDERGSTLTCAVFGAVLPLCGIWVRGSLMGRNRMIPPRLANVLTVLIPLLLVADGVAYMTYPGVTMAAIVLSLVAIAFLAMSMACNTYRTPLLLNGALLVVALAFLLTGAHRPSTGALWLGITGEPVTCRFLAAERAPDSASYTYLCPGEVLTYEAPSSDLGRPEGDRLVWDETRLTTAFLEAGQVTPRTAGLWITHFGAIVVLLLAVLLLALRPRTP</sequence>
<evidence type="ECO:0000256" key="2">
    <source>
        <dbReference type="SAM" id="Phobius"/>
    </source>
</evidence>
<gene>
    <name evidence="3" type="ORF">IW256_000670</name>
</gene>
<proteinExistence type="predicted"/>
<feature type="transmembrane region" description="Helical" evidence="2">
    <location>
        <begin position="96"/>
        <end position="117"/>
    </location>
</feature>
<feature type="transmembrane region" description="Helical" evidence="2">
    <location>
        <begin position="123"/>
        <end position="143"/>
    </location>
</feature>
<feature type="transmembrane region" description="Helical" evidence="2">
    <location>
        <begin position="308"/>
        <end position="330"/>
    </location>
</feature>
<accession>A0A931DCK1</accession>
<feature type="transmembrane region" description="Helical" evidence="2">
    <location>
        <begin position="32"/>
        <end position="52"/>
    </location>
</feature>
<name>A0A931DCK1_9ACTN</name>
<dbReference type="AlphaFoldDB" id="A0A931DCK1"/>
<dbReference type="RefSeq" id="WP_197009544.1">
    <property type="nucleotide sequence ID" value="NZ_BAABES010000025.1"/>
</dbReference>
<protein>
    <submittedName>
        <fullName evidence="3">Uncharacterized protein</fullName>
    </submittedName>
</protein>
<reference evidence="3" key="1">
    <citation type="submission" date="2020-11" db="EMBL/GenBank/DDBJ databases">
        <title>Sequencing the genomes of 1000 actinobacteria strains.</title>
        <authorList>
            <person name="Klenk H.-P."/>
        </authorList>
    </citation>
    <scope>NUCLEOTIDE SEQUENCE</scope>
    <source>
        <strain evidence="3">DSM 43175</strain>
    </source>
</reference>
<evidence type="ECO:0000313" key="4">
    <source>
        <dbReference type="Proteomes" id="UP000614047"/>
    </source>
</evidence>
<evidence type="ECO:0000256" key="1">
    <source>
        <dbReference type="SAM" id="MobiDB-lite"/>
    </source>
</evidence>
<comment type="caution">
    <text evidence="3">The sequence shown here is derived from an EMBL/GenBank/DDBJ whole genome shotgun (WGS) entry which is preliminary data.</text>
</comment>
<evidence type="ECO:0000313" key="3">
    <source>
        <dbReference type="EMBL" id="MBG6086557.1"/>
    </source>
</evidence>
<organism evidence="3 4">
    <name type="scientific">Actinomadura viridis</name>
    <dbReference type="NCBI Taxonomy" id="58110"/>
    <lineage>
        <taxon>Bacteria</taxon>
        <taxon>Bacillati</taxon>
        <taxon>Actinomycetota</taxon>
        <taxon>Actinomycetes</taxon>
        <taxon>Streptosporangiales</taxon>
        <taxon>Thermomonosporaceae</taxon>
        <taxon>Actinomadura</taxon>
    </lineage>
</organism>
<keyword evidence="4" id="KW-1185">Reference proteome</keyword>
<dbReference type="Proteomes" id="UP000614047">
    <property type="component" value="Unassembled WGS sequence"/>
</dbReference>
<dbReference type="EMBL" id="JADOUA010000001">
    <property type="protein sequence ID" value="MBG6086557.1"/>
    <property type="molecule type" value="Genomic_DNA"/>
</dbReference>
<feature type="transmembrane region" description="Helical" evidence="2">
    <location>
        <begin position="155"/>
        <end position="175"/>
    </location>
</feature>
<feature type="transmembrane region" description="Helical" evidence="2">
    <location>
        <begin position="209"/>
        <end position="227"/>
    </location>
</feature>
<keyword evidence="2" id="KW-0472">Membrane</keyword>
<keyword evidence="2" id="KW-1133">Transmembrane helix</keyword>
<feature type="transmembrane region" description="Helical" evidence="2">
    <location>
        <begin position="181"/>
        <end position="202"/>
    </location>
</feature>
<feature type="transmembrane region" description="Helical" evidence="2">
    <location>
        <begin position="64"/>
        <end position="84"/>
    </location>
</feature>
<feature type="region of interest" description="Disordered" evidence="1">
    <location>
        <begin position="1"/>
        <end position="30"/>
    </location>
</feature>
<keyword evidence="2" id="KW-0812">Transmembrane</keyword>